<sequence length="144" mass="16401">MIVEIKGRRITESMALRELAADGTGATVLFTGRVRPYEGRSRIDSLFYEHYPGMAEKVIRGILVEYARKYRLRDAVLIHRVGNVKAGELSVIVAVSSERRKEGFQACAGIIREVKEKAPIWKREQGEVSRWQSERVAGKKQKQK</sequence>
<evidence type="ECO:0000313" key="2">
    <source>
        <dbReference type="Proteomes" id="UP000750197"/>
    </source>
</evidence>
<dbReference type="AlphaFoldDB" id="A0A8J7YUZ9"/>
<proteinExistence type="predicted"/>
<dbReference type="Gene3D" id="3.90.1170.40">
    <property type="entry name" value="Molybdopterin biosynthesis MoaE subunit"/>
    <property type="match status" value="1"/>
</dbReference>
<comment type="caution">
    <text evidence="1">The sequence shown here is derived from an EMBL/GenBank/DDBJ whole genome shotgun (WGS) entry which is preliminary data.</text>
</comment>
<dbReference type="InterPro" id="IPR003448">
    <property type="entry name" value="Mopterin_biosynth_MoaE"/>
</dbReference>
<gene>
    <name evidence="1" type="ORF">KIY12_09800</name>
</gene>
<dbReference type="EMBL" id="JAHEAC010000142">
    <property type="protein sequence ID" value="MBX8644992.1"/>
    <property type="molecule type" value="Genomic_DNA"/>
</dbReference>
<reference evidence="1" key="1">
    <citation type="submission" date="2021-05" db="EMBL/GenBank/DDBJ databases">
        <title>Genomic insights into ecological role and evolution of a novel Thermoplasmata order Candidatus Sysuiplasmatales.</title>
        <authorList>
            <person name="Yuan Y."/>
        </authorList>
    </citation>
    <scope>NUCLEOTIDE SEQUENCE</scope>
    <source>
        <strain evidence="1">TUT19-bin139</strain>
    </source>
</reference>
<dbReference type="InterPro" id="IPR036563">
    <property type="entry name" value="MoaE_sf"/>
</dbReference>
<name>A0A8J7YUZ9_9ARCH</name>
<dbReference type="CDD" id="cd00756">
    <property type="entry name" value="MoaE"/>
    <property type="match status" value="1"/>
</dbReference>
<dbReference type="Proteomes" id="UP000750197">
    <property type="component" value="Unassembled WGS sequence"/>
</dbReference>
<protein>
    <submittedName>
        <fullName evidence="1">Molybdenum cofactor biosynthesis protein MoaE</fullName>
    </submittedName>
</protein>
<dbReference type="SUPFAM" id="SSF54690">
    <property type="entry name" value="Molybdopterin synthase subunit MoaE"/>
    <property type="match status" value="1"/>
</dbReference>
<accession>A0A8J7YUZ9</accession>
<dbReference type="GO" id="GO:0006777">
    <property type="term" value="P:Mo-molybdopterin cofactor biosynthetic process"/>
    <property type="evidence" value="ECO:0007669"/>
    <property type="project" value="InterPro"/>
</dbReference>
<evidence type="ECO:0000313" key="1">
    <source>
        <dbReference type="EMBL" id="MBX8644992.1"/>
    </source>
</evidence>
<dbReference type="PANTHER" id="PTHR23404">
    <property type="entry name" value="MOLYBDOPTERIN SYNTHASE RELATED"/>
    <property type="match status" value="1"/>
</dbReference>
<dbReference type="Pfam" id="PF02391">
    <property type="entry name" value="MoaE"/>
    <property type="match status" value="1"/>
</dbReference>
<organism evidence="1 2">
    <name type="scientific">Candidatus Sysuiplasma superficiale</name>
    <dbReference type="NCBI Taxonomy" id="2823368"/>
    <lineage>
        <taxon>Archaea</taxon>
        <taxon>Methanobacteriati</taxon>
        <taxon>Thermoplasmatota</taxon>
        <taxon>Thermoplasmata</taxon>
        <taxon>Candidatus Sysuiplasmatales</taxon>
        <taxon>Candidatus Sysuiplasmataceae</taxon>
        <taxon>Candidatus Sysuiplasma</taxon>
    </lineage>
</organism>